<reference evidence="1" key="1">
    <citation type="submission" date="2022-10" db="EMBL/GenBank/DDBJ databases">
        <title>Genome Sequence of Xylaria curta.</title>
        <authorList>
            <person name="Buettner E."/>
        </authorList>
    </citation>
    <scope>NUCLEOTIDE SEQUENCE</scope>
    <source>
        <strain evidence="1">Babe10</strain>
    </source>
</reference>
<name>A0ACC1N5Y7_9PEZI</name>
<proteinExistence type="predicted"/>
<organism evidence="1 2">
    <name type="scientific">Xylaria curta</name>
    <dbReference type="NCBI Taxonomy" id="42375"/>
    <lineage>
        <taxon>Eukaryota</taxon>
        <taxon>Fungi</taxon>
        <taxon>Dikarya</taxon>
        <taxon>Ascomycota</taxon>
        <taxon>Pezizomycotina</taxon>
        <taxon>Sordariomycetes</taxon>
        <taxon>Xylariomycetidae</taxon>
        <taxon>Xylariales</taxon>
        <taxon>Xylariaceae</taxon>
        <taxon>Xylaria</taxon>
    </lineage>
</organism>
<keyword evidence="2" id="KW-1185">Reference proteome</keyword>
<dbReference type="EMBL" id="JAPDGR010002724">
    <property type="protein sequence ID" value="KAJ2974474.1"/>
    <property type="molecule type" value="Genomic_DNA"/>
</dbReference>
<protein>
    <submittedName>
        <fullName evidence="1">Uncharacterized protein</fullName>
    </submittedName>
</protein>
<evidence type="ECO:0000313" key="1">
    <source>
        <dbReference type="EMBL" id="KAJ2974474.1"/>
    </source>
</evidence>
<sequence>MTSTLMSDAPARVNHRDTRSSTQPLTTRHVVCEEVEAEKYEDDEDERWTDLQLAAQDGDLIHVEKLLSQGADVNAPPRGYYGNTALQAAYLSGHADIARILISAGADVDALGGNNGERRALQQASAIGHASLVKLLLESGSRRGESPGRGPAST</sequence>
<accession>A0ACC1N5Y7</accession>
<comment type="caution">
    <text evidence="1">The sequence shown here is derived from an EMBL/GenBank/DDBJ whole genome shotgun (WGS) entry which is preliminary data.</text>
</comment>
<dbReference type="Proteomes" id="UP001143856">
    <property type="component" value="Unassembled WGS sequence"/>
</dbReference>
<gene>
    <name evidence="1" type="ORF">NUW58_g8645</name>
</gene>
<evidence type="ECO:0000313" key="2">
    <source>
        <dbReference type="Proteomes" id="UP001143856"/>
    </source>
</evidence>